<dbReference type="PANTHER" id="PTHR35337:SF1">
    <property type="entry name" value="SLR1478 PROTEIN"/>
    <property type="match status" value="1"/>
</dbReference>
<dbReference type="EMBL" id="QMIE01000001">
    <property type="protein sequence ID" value="TVM19857.1"/>
    <property type="molecule type" value="Genomic_DNA"/>
</dbReference>
<name>A0A7M3MJ70_9BACT</name>
<feature type="transmembrane region" description="Helical" evidence="2">
    <location>
        <begin position="204"/>
        <end position="233"/>
    </location>
</feature>
<evidence type="ECO:0000256" key="1">
    <source>
        <dbReference type="SAM" id="MobiDB-lite"/>
    </source>
</evidence>
<keyword evidence="2" id="KW-0812">Transmembrane</keyword>
<feature type="transmembrane region" description="Helical" evidence="2">
    <location>
        <begin position="123"/>
        <end position="141"/>
    </location>
</feature>
<keyword evidence="4" id="KW-1185">Reference proteome</keyword>
<keyword evidence="2" id="KW-0472">Membrane</keyword>
<dbReference type="RefSeq" id="WP_144301318.1">
    <property type="nucleotide sequence ID" value="NZ_QMIE01000001.1"/>
</dbReference>
<organism evidence="3 4">
    <name type="scientific">Oceanidesulfovibrio indonesiensis</name>
    <dbReference type="NCBI Taxonomy" id="54767"/>
    <lineage>
        <taxon>Bacteria</taxon>
        <taxon>Pseudomonadati</taxon>
        <taxon>Thermodesulfobacteriota</taxon>
        <taxon>Desulfovibrionia</taxon>
        <taxon>Desulfovibrionales</taxon>
        <taxon>Desulfovibrionaceae</taxon>
        <taxon>Oceanidesulfovibrio</taxon>
    </lineage>
</organism>
<dbReference type="Proteomes" id="UP000448292">
    <property type="component" value="Unassembled WGS sequence"/>
</dbReference>
<dbReference type="Pfam" id="PF01944">
    <property type="entry name" value="SpoIIM"/>
    <property type="match status" value="1"/>
</dbReference>
<evidence type="ECO:0000313" key="4">
    <source>
        <dbReference type="Proteomes" id="UP000448292"/>
    </source>
</evidence>
<protein>
    <recommendedName>
        <fullName evidence="5">Stage II sporulation protein M</fullName>
    </recommendedName>
</protein>
<reference evidence="3 4" key="1">
    <citation type="submission" date="2018-06" db="EMBL/GenBank/DDBJ databases">
        <title>Complete genome of Desulfovibrio indonesiensis P37SLT.</title>
        <authorList>
            <person name="Crispim J.S."/>
            <person name="Vidigal P.M.P."/>
            <person name="Silva L.C.F."/>
            <person name="Laguardia C.N."/>
            <person name="Araujo L.C."/>
            <person name="Dias R.S."/>
            <person name="Sousa M.P."/>
            <person name="Paula S.O."/>
            <person name="Silva C."/>
        </authorList>
    </citation>
    <scope>NUCLEOTIDE SEQUENCE [LARGE SCALE GENOMIC DNA]</scope>
    <source>
        <strain evidence="3 4">P37SLT</strain>
    </source>
</reference>
<proteinExistence type="predicted"/>
<accession>A0A7M3MJ70</accession>
<keyword evidence="2" id="KW-1133">Transmembrane helix</keyword>
<gene>
    <name evidence="3" type="ORF">DPQ33_01085</name>
</gene>
<comment type="caution">
    <text evidence="3">The sequence shown here is derived from an EMBL/GenBank/DDBJ whole genome shotgun (WGS) entry which is preliminary data.</text>
</comment>
<feature type="transmembrane region" description="Helical" evidence="2">
    <location>
        <begin position="292"/>
        <end position="310"/>
    </location>
</feature>
<dbReference type="InterPro" id="IPR002798">
    <property type="entry name" value="SpoIIM-like"/>
</dbReference>
<dbReference type="OrthoDB" id="9800053at2"/>
<sequence length="366" mass="39497">MDATESETAPSGGAYPHDPAAESLLRNKAEWQALETLVKKAQKKGPARMNADELSRLDVLYRRTTTLLARVSTRTEDPALVAYLNDLAAAAHGVIYAPPRRRPLAGVLFFIATGFPRAVARSWVFHLVSAALLIAGGVFGYHASRADTMAAYAILPAQETRLPGTPRQELIDALRSGRDVGGEQKVFFASFLFRHNLTVGMLSFAVGILAGIPTILLILYNGMIIGAFSYVHISQGIRMEYWAWILPHGVPELTAIVLCGGAGLALGAAVVNPGNESRMARITAAGKEAANILLGVGLLLFLAAIIESFLRQSNMETWARLAFAGSAAVLMAGWFAMGFVLERREMKVRRMREKMLLSPATAAPIP</sequence>
<dbReference type="AlphaFoldDB" id="A0A7M3MJ70"/>
<evidence type="ECO:0000313" key="3">
    <source>
        <dbReference type="EMBL" id="TVM19857.1"/>
    </source>
</evidence>
<evidence type="ECO:0000256" key="2">
    <source>
        <dbReference type="SAM" id="Phobius"/>
    </source>
</evidence>
<feature type="region of interest" description="Disordered" evidence="1">
    <location>
        <begin position="1"/>
        <end position="20"/>
    </location>
</feature>
<feature type="transmembrane region" description="Helical" evidence="2">
    <location>
        <begin position="322"/>
        <end position="341"/>
    </location>
</feature>
<dbReference type="PANTHER" id="PTHR35337">
    <property type="entry name" value="SLR1478 PROTEIN"/>
    <property type="match status" value="1"/>
</dbReference>
<feature type="transmembrane region" description="Helical" evidence="2">
    <location>
        <begin position="253"/>
        <end position="271"/>
    </location>
</feature>
<evidence type="ECO:0008006" key="5">
    <source>
        <dbReference type="Google" id="ProtNLM"/>
    </source>
</evidence>